<evidence type="ECO:0000256" key="4">
    <source>
        <dbReference type="ARBA" id="ARBA00022679"/>
    </source>
</evidence>
<comment type="pathway">
    <text evidence="7">tRNA modification; N(7)-methylguanine-tRNA biosynthesis.</text>
</comment>
<dbReference type="PANTHER" id="PTHR23417">
    <property type="entry name" value="3-DEOXY-D-MANNO-OCTULOSONIC-ACID TRANSFERASE/TRNA GUANINE-N 7 - -METHYLTRANSFERASE"/>
    <property type="match status" value="1"/>
</dbReference>
<dbReference type="PANTHER" id="PTHR23417:SF14">
    <property type="entry name" value="PENTACOTRIPEPTIDE-REPEAT REGION OF PRORP DOMAIN-CONTAINING PROTEIN"/>
    <property type="match status" value="1"/>
</dbReference>
<dbReference type="AlphaFoldDB" id="A0A4Q0Y2F3"/>
<feature type="binding site" evidence="7">
    <location>
        <position position="158"/>
    </location>
    <ligand>
        <name>S-adenosyl-L-methionine</name>
        <dbReference type="ChEBI" id="CHEBI:59789"/>
    </ligand>
</feature>
<proteinExistence type="inferred from homology"/>
<dbReference type="Pfam" id="PF02390">
    <property type="entry name" value="Methyltransf_4"/>
    <property type="match status" value="1"/>
</dbReference>
<dbReference type="EMBL" id="PDKO01000004">
    <property type="protein sequence ID" value="RXJ63354.1"/>
    <property type="molecule type" value="Genomic_DNA"/>
</dbReference>
<comment type="catalytic activity">
    <reaction evidence="1 7">
        <text>guanosine(46) in tRNA + S-adenosyl-L-methionine = N(7)-methylguanosine(46) in tRNA + S-adenosyl-L-homocysteine</text>
        <dbReference type="Rhea" id="RHEA:42708"/>
        <dbReference type="Rhea" id="RHEA-COMP:10188"/>
        <dbReference type="Rhea" id="RHEA-COMP:10189"/>
        <dbReference type="ChEBI" id="CHEBI:57856"/>
        <dbReference type="ChEBI" id="CHEBI:59789"/>
        <dbReference type="ChEBI" id="CHEBI:74269"/>
        <dbReference type="ChEBI" id="CHEBI:74480"/>
        <dbReference type="EC" id="2.1.1.33"/>
    </reaction>
</comment>
<feature type="binding site" evidence="7">
    <location>
        <position position="133"/>
    </location>
    <ligand>
        <name>S-adenosyl-L-methionine</name>
        <dbReference type="ChEBI" id="CHEBI:59789"/>
    </ligand>
</feature>
<dbReference type="PROSITE" id="PS51625">
    <property type="entry name" value="SAM_MT_TRMB"/>
    <property type="match status" value="1"/>
</dbReference>
<evidence type="ECO:0000256" key="7">
    <source>
        <dbReference type="HAMAP-Rule" id="MF_01057"/>
    </source>
</evidence>
<dbReference type="InterPro" id="IPR003358">
    <property type="entry name" value="tRNA_(Gua-N-7)_MeTrfase_Trmb"/>
</dbReference>
<keyword evidence="4 7" id="KW-0808">Transferase</keyword>
<dbReference type="NCBIfam" id="TIGR00091">
    <property type="entry name" value="tRNA (guanosine(46)-N7)-methyltransferase TrmB"/>
    <property type="match status" value="1"/>
</dbReference>
<reference evidence="8 9" key="1">
    <citation type="submission" date="2017-10" db="EMBL/GenBank/DDBJ databases">
        <title>Genomics of the genus Arcobacter.</title>
        <authorList>
            <person name="Perez-Cataluna A."/>
            <person name="Figueras M.J."/>
        </authorList>
    </citation>
    <scope>NUCLEOTIDE SEQUENCE [LARGE SCALE GENOMIC DNA]</scope>
    <source>
        <strain evidence="8 9">DSM 24636</strain>
    </source>
</reference>
<evidence type="ECO:0000256" key="6">
    <source>
        <dbReference type="ARBA" id="ARBA00022694"/>
    </source>
</evidence>
<evidence type="ECO:0000313" key="9">
    <source>
        <dbReference type="Proteomes" id="UP000290191"/>
    </source>
</evidence>
<dbReference type="GO" id="GO:0043527">
    <property type="term" value="C:tRNA methyltransferase complex"/>
    <property type="evidence" value="ECO:0007669"/>
    <property type="project" value="TreeGrafter"/>
</dbReference>
<sequence length="401" mass="47111">MPHIVFDKKNRELVTPSKYEDFSFDFVAKSYDFTNKPRKPEYKIAVKKDNKKFFLTLKQKGENSLLKVDKVTRISPVQIVKDAINSYAKVVDANIVFSNTQNFNQKIKPDEKYLKDIDFFINDFKTDKELQIEIGFGSGRHLLHQAKTNPHIQFIGLEIHTPSIEQLLKQIRIQNIENILVVSYDARLFMEFINSNKVGRIFVHFPVPWDKKPHRRIYSNAFINEALRVLKKDGTLELRTDSRKYFDYCTNLLTNLPKGKIVIDINKDLQISSKYEDRWKKQGKNIYDVTLYCDQEDKDIDLNYDFNFDEDIQFDNIIKNLPSKAIIEDDYFVHIEDIFIIENRTNSGLIQVTFGSFDRPLNKYILVEDKKAGYFQDLPLPSSANIKAHKKLKEILKDDRS</sequence>
<dbReference type="Gene3D" id="3.40.50.150">
    <property type="entry name" value="Vaccinia Virus protein VP39"/>
    <property type="match status" value="1"/>
</dbReference>
<keyword evidence="6 7" id="KW-0819">tRNA processing</keyword>
<dbReference type="InterPro" id="IPR055361">
    <property type="entry name" value="tRNA_methyltr_TrmB_bact"/>
</dbReference>
<feature type="binding site" evidence="7">
    <location>
        <position position="185"/>
    </location>
    <ligand>
        <name>S-adenosyl-L-methionine</name>
        <dbReference type="ChEBI" id="CHEBI:59789"/>
    </ligand>
</feature>
<dbReference type="STRING" id="877500.GCA_000935065_00469"/>
<comment type="similarity">
    <text evidence="7">Belongs to the class I-like SAM-binding methyltransferase superfamily. TrmB family.</text>
</comment>
<dbReference type="NCBIfam" id="NF010719">
    <property type="entry name" value="PRK14121.1"/>
    <property type="match status" value="1"/>
</dbReference>
<dbReference type="EC" id="2.1.1.33" evidence="7"/>
<comment type="caution">
    <text evidence="7">Lacks conserved residue(s) required for the propagation of feature annotation.</text>
</comment>
<dbReference type="SUPFAM" id="SSF53335">
    <property type="entry name" value="S-adenosyl-L-methionine-dependent methyltransferases"/>
    <property type="match status" value="1"/>
</dbReference>
<evidence type="ECO:0000256" key="1">
    <source>
        <dbReference type="ARBA" id="ARBA00000142"/>
    </source>
</evidence>
<gene>
    <name evidence="7" type="primary">trmB</name>
    <name evidence="8" type="ORF">CRV06_06670</name>
</gene>
<evidence type="ECO:0000256" key="3">
    <source>
        <dbReference type="ARBA" id="ARBA00022603"/>
    </source>
</evidence>
<evidence type="ECO:0000313" key="8">
    <source>
        <dbReference type="EMBL" id="RXJ63354.1"/>
    </source>
</evidence>
<organism evidence="8 9">
    <name type="scientific">Halarcobacter anaerophilus</name>
    <dbReference type="NCBI Taxonomy" id="877500"/>
    <lineage>
        <taxon>Bacteria</taxon>
        <taxon>Pseudomonadati</taxon>
        <taxon>Campylobacterota</taxon>
        <taxon>Epsilonproteobacteria</taxon>
        <taxon>Campylobacterales</taxon>
        <taxon>Arcobacteraceae</taxon>
        <taxon>Halarcobacter</taxon>
    </lineage>
</organism>
<feature type="binding site" evidence="7">
    <location>
        <position position="211"/>
    </location>
    <ligand>
        <name>substrate</name>
    </ligand>
</feature>
<comment type="caution">
    <text evidence="8">The sequence shown here is derived from an EMBL/GenBank/DDBJ whole genome shotgun (WGS) entry which is preliminary data.</text>
</comment>
<keyword evidence="5 7" id="KW-0949">S-adenosyl-L-methionine</keyword>
<dbReference type="HAMAP" id="MF_01057">
    <property type="entry name" value="tRNA_methyltr_TrmB"/>
    <property type="match status" value="1"/>
</dbReference>
<accession>A0A4Q0Y2F3</accession>
<protein>
    <recommendedName>
        <fullName evidence="7">tRNA (guanine-N(7)-)-methyltransferase</fullName>
        <ecNumber evidence="7">2.1.1.33</ecNumber>
    </recommendedName>
    <alternativeName>
        <fullName evidence="7">tRNA (guanine(46)-N(7))-methyltransferase</fullName>
    </alternativeName>
    <alternativeName>
        <fullName evidence="7">tRNA(m7G46)-methyltransferase</fullName>
    </alternativeName>
</protein>
<evidence type="ECO:0000256" key="5">
    <source>
        <dbReference type="ARBA" id="ARBA00022691"/>
    </source>
</evidence>
<dbReference type="CDD" id="cd02440">
    <property type="entry name" value="AdoMet_MTases"/>
    <property type="match status" value="1"/>
</dbReference>
<keyword evidence="9" id="KW-1185">Reference proteome</keyword>
<feature type="binding site" evidence="7">
    <location>
        <position position="241"/>
    </location>
    <ligand>
        <name>substrate</name>
    </ligand>
</feature>
<dbReference type="UniPathway" id="UPA00989"/>
<dbReference type="Proteomes" id="UP000290191">
    <property type="component" value="Unassembled WGS sequence"/>
</dbReference>
<dbReference type="GO" id="GO:0008176">
    <property type="term" value="F:tRNA (guanine(46)-N7)-methyltransferase activity"/>
    <property type="evidence" value="ECO:0007669"/>
    <property type="project" value="UniProtKB-UniRule"/>
</dbReference>
<comment type="function">
    <text evidence="2 7">Catalyzes the formation of N(7)-methylguanine at position 46 (m7G46) in tRNA.</text>
</comment>
<dbReference type="RefSeq" id="WP_129081862.1">
    <property type="nucleotide sequence ID" value="NZ_CP041070.1"/>
</dbReference>
<dbReference type="OrthoDB" id="9802090at2"/>
<dbReference type="InterPro" id="IPR029063">
    <property type="entry name" value="SAM-dependent_MTases_sf"/>
</dbReference>
<name>A0A4Q0Y2F3_9BACT</name>
<keyword evidence="3 7" id="KW-0489">Methyltransferase</keyword>
<evidence type="ECO:0000256" key="2">
    <source>
        <dbReference type="ARBA" id="ARBA00003015"/>
    </source>
</evidence>